<feature type="domain" description="DUF6671" evidence="1">
    <location>
        <begin position="64"/>
        <end position="283"/>
    </location>
</feature>
<dbReference type="Proteomes" id="UP001268256">
    <property type="component" value="Unassembled WGS sequence"/>
</dbReference>
<protein>
    <recommendedName>
        <fullName evidence="1">DUF6671 domain-containing protein</fullName>
    </recommendedName>
</protein>
<comment type="caution">
    <text evidence="2">The sequence shown here is derived from an EMBL/GenBank/DDBJ whole genome shotgun (WGS) entry which is preliminary data.</text>
</comment>
<evidence type="ECO:0000259" key="1">
    <source>
        <dbReference type="Pfam" id="PF20376"/>
    </source>
</evidence>
<name>A0AAE4JWX5_9CYAN</name>
<dbReference type="AlphaFoldDB" id="A0AAE4JWX5"/>
<dbReference type="EMBL" id="JAVMIP010000001">
    <property type="protein sequence ID" value="MDS3859379.1"/>
    <property type="molecule type" value="Genomic_DNA"/>
</dbReference>
<evidence type="ECO:0000313" key="2">
    <source>
        <dbReference type="EMBL" id="MDS3859379.1"/>
    </source>
</evidence>
<keyword evidence="3" id="KW-1185">Reference proteome</keyword>
<dbReference type="Pfam" id="PF20376">
    <property type="entry name" value="DUF6671"/>
    <property type="match status" value="1"/>
</dbReference>
<evidence type="ECO:0000313" key="3">
    <source>
        <dbReference type="Proteomes" id="UP001268256"/>
    </source>
</evidence>
<organism evidence="2 3">
    <name type="scientific">Pseudocalidococcus azoricus BACA0444</name>
    <dbReference type="NCBI Taxonomy" id="2918990"/>
    <lineage>
        <taxon>Bacteria</taxon>
        <taxon>Bacillati</taxon>
        <taxon>Cyanobacteriota</taxon>
        <taxon>Cyanophyceae</taxon>
        <taxon>Acaryochloridales</taxon>
        <taxon>Thermosynechococcaceae</taxon>
        <taxon>Pseudocalidococcus</taxon>
        <taxon>Pseudocalidococcus azoricus</taxon>
    </lineage>
</organism>
<gene>
    <name evidence="2" type="ORF">RIF25_01030</name>
</gene>
<dbReference type="RefSeq" id="WP_322876709.1">
    <property type="nucleotide sequence ID" value="NZ_JAVMIP010000001.1"/>
</dbReference>
<sequence length="283" mass="30292">MSFFAGRVAVLGTKHQKEQVIAPILAEAGITLTVPPEFDSDCLGTFSREKPRQASPLITARQKAALALSQAGGDLGLASEGSFGPHPQMPMLPANHELVILIDPTNHLELVGEAWSVETNFAHRTVANLGAALEFAEKVGFPTHGLIVMPQAQPAPTDPIWKGITTAEALETALQEALSHSPTGTVHLETDMRAMFNPTRMQVIAQATQNLLTAIQSPCPRCECPGFTLSATQPGLPCGWCGGPTGLPKLGIYRCQQCHWQESRLYPLGLEVADPGQCPYCNP</sequence>
<dbReference type="InterPro" id="IPR046612">
    <property type="entry name" value="DUF6671"/>
</dbReference>
<accession>A0AAE4JWX5</accession>
<reference evidence="3" key="1">
    <citation type="submission" date="2023-07" db="EMBL/GenBank/DDBJ databases">
        <authorList>
            <person name="Luz R."/>
            <person name="Cordeiro R."/>
            <person name="Fonseca A."/>
            <person name="Goncalves V."/>
        </authorList>
    </citation>
    <scope>NUCLEOTIDE SEQUENCE [LARGE SCALE GENOMIC DNA]</scope>
    <source>
        <strain evidence="3">BACA0444</strain>
    </source>
</reference>
<proteinExistence type="predicted"/>